<organism evidence="1 2">
    <name type="scientific">Symbiopectobacterium purcellii</name>
    <dbReference type="NCBI Taxonomy" id="2871826"/>
    <lineage>
        <taxon>Bacteria</taxon>
        <taxon>Pseudomonadati</taxon>
        <taxon>Pseudomonadota</taxon>
        <taxon>Gammaproteobacteria</taxon>
        <taxon>Enterobacterales</taxon>
        <taxon>Enterobacteriaceae</taxon>
    </lineage>
</organism>
<keyword evidence="2" id="KW-1185">Reference proteome</keyword>
<protein>
    <submittedName>
        <fullName evidence="1">PD-(D/E)XK nuclease family protein</fullName>
    </submittedName>
</protein>
<dbReference type="EMBL" id="CP081864">
    <property type="protein sequence ID" value="QZN94830.1"/>
    <property type="molecule type" value="Genomic_DNA"/>
</dbReference>
<evidence type="ECO:0000313" key="1">
    <source>
        <dbReference type="EMBL" id="QZN94830.1"/>
    </source>
</evidence>
<proteinExistence type="predicted"/>
<reference evidence="1 2" key="1">
    <citation type="submission" date="2021-08" db="EMBL/GenBank/DDBJ databases">
        <title>Culture and genomic analysis of Symbiopectobacterium purcellii sp. nov. gen. nov., isolated from the leafhopper Empoasca decipiens.</title>
        <authorList>
            <person name="Nadal-Jimenez P."/>
            <person name="Siozios S."/>
            <person name="Halliday N."/>
            <person name="Camara M."/>
            <person name="Hurst G.D.D."/>
        </authorList>
    </citation>
    <scope>NUCLEOTIDE SEQUENCE [LARGE SCALE GENOMIC DNA]</scope>
    <source>
        <strain evidence="1 2">SyEd1</strain>
    </source>
</reference>
<dbReference type="Pfam" id="PF14281">
    <property type="entry name" value="PDDEXK_4"/>
    <property type="match status" value="1"/>
</dbReference>
<name>A0ABX9AM72_9ENTR</name>
<dbReference type="InterPro" id="IPR029470">
    <property type="entry name" value="PDDEXK_4"/>
</dbReference>
<evidence type="ECO:0000313" key="2">
    <source>
        <dbReference type="Proteomes" id="UP000825886"/>
    </source>
</evidence>
<dbReference type="RefSeq" id="WP_222157943.1">
    <property type="nucleotide sequence ID" value="NZ_CP081864.1"/>
</dbReference>
<accession>A0ABX9AM72</accession>
<dbReference type="Proteomes" id="UP000825886">
    <property type="component" value="Chromosome"/>
</dbReference>
<gene>
    <name evidence="1" type="ORF">K6K13_16400</name>
</gene>
<sequence length="254" mass="29136">METHHQSLVEWLPGFFQQWSENALALNAPTTTEKIDIDIGQLMTFFSRLSTPLQAVQHRVLSFDPWAIAGLKRKEVRNSAVLAWLLNPQGSHGFGAVPLYALLASIRTAENQAFPAAFTRFCRVRVESNPNGDSKNRVDIEIDADNFFVLIEVKIDAFEQQEQIERYCLEAEKRATKKRPWGVVFLTPQGRQPKSMSADNPHFISCLSWRDLATRFEEPMWADYRKVGTLHESASMRQMAAHSAFCFLERMRNF</sequence>